<reference evidence="1 2" key="1">
    <citation type="submission" date="2018-03" db="EMBL/GenBank/DDBJ databases">
        <title>Genome sequence of the symbiotic type strain Mesorhizobium helmanticense CSLC115NT isolated from Lotus corniculatus nodules.</title>
        <authorList>
            <person name="Sannazzaro A.I."/>
            <person name="Torres Tejerizo G.A."/>
            <person name="Dip D."/>
            <person name="Caballero M."/>
            <person name="Pistorio M."/>
            <person name="Estrella M.J."/>
        </authorList>
    </citation>
    <scope>NUCLEOTIDE SEQUENCE [LARGE SCALE GENOMIC DNA]</scope>
    <source>
        <strain evidence="1 2">CSLC115N</strain>
    </source>
</reference>
<dbReference type="OrthoDB" id="8095365at2"/>
<dbReference type="EMBL" id="PZJX01000043">
    <property type="protein sequence ID" value="PTE07925.1"/>
    <property type="molecule type" value="Genomic_DNA"/>
</dbReference>
<name>A0A2T4IQN3_9HYPH</name>
<proteinExistence type="predicted"/>
<dbReference type="RefSeq" id="WP_107651442.1">
    <property type="nucleotide sequence ID" value="NZ_PZJX01000043.1"/>
</dbReference>
<comment type="caution">
    <text evidence="1">The sequence shown here is derived from an EMBL/GenBank/DDBJ whole genome shotgun (WGS) entry which is preliminary data.</text>
</comment>
<accession>A0A2T4IQN3</accession>
<dbReference type="AlphaFoldDB" id="A0A2T4IQN3"/>
<dbReference type="Proteomes" id="UP000240259">
    <property type="component" value="Unassembled WGS sequence"/>
</dbReference>
<evidence type="ECO:0000313" key="2">
    <source>
        <dbReference type="Proteomes" id="UP000240259"/>
    </source>
</evidence>
<keyword evidence="2" id="KW-1185">Reference proteome</keyword>
<evidence type="ECO:0000313" key="1">
    <source>
        <dbReference type="EMBL" id="PTE07925.1"/>
    </source>
</evidence>
<gene>
    <name evidence="1" type="ORF">C9427_23375</name>
</gene>
<protein>
    <submittedName>
        <fullName evidence="1">Uncharacterized protein</fullName>
    </submittedName>
</protein>
<sequence>MWEMFLMLRLLMAAAPEQHRRGSAATLRSLQAFTGATRLVFGTWRLSLGAPLIENSVDGEKTYGR</sequence>
<organism evidence="1 2">
    <name type="scientific">Mesorhizobium helmanticense</name>
    <dbReference type="NCBI Taxonomy" id="1776423"/>
    <lineage>
        <taxon>Bacteria</taxon>
        <taxon>Pseudomonadati</taxon>
        <taxon>Pseudomonadota</taxon>
        <taxon>Alphaproteobacteria</taxon>
        <taxon>Hyphomicrobiales</taxon>
        <taxon>Phyllobacteriaceae</taxon>
        <taxon>Mesorhizobium</taxon>
    </lineage>
</organism>